<dbReference type="Pfam" id="PF01384">
    <property type="entry name" value="PHO4"/>
    <property type="match status" value="1"/>
</dbReference>
<evidence type="ECO:0000256" key="6">
    <source>
        <dbReference type="ARBA" id="ARBA00023136"/>
    </source>
</evidence>
<feature type="non-terminal residue" evidence="8">
    <location>
        <position position="180"/>
    </location>
</feature>
<evidence type="ECO:0000256" key="7">
    <source>
        <dbReference type="SAM" id="Phobius"/>
    </source>
</evidence>
<gene>
    <name evidence="8" type="ORF">HaLaN_33110</name>
</gene>
<dbReference type="GO" id="GO:0016020">
    <property type="term" value="C:membrane"/>
    <property type="evidence" value="ECO:0007669"/>
    <property type="project" value="UniProtKB-SubCell"/>
</dbReference>
<evidence type="ECO:0000256" key="4">
    <source>
        <dbReference type="ARBA" id="ARBA00022692"/>
    </source>
</evidence>
<dbReference type="EMBL" id="BLLF01009365">
    <property type="protein sequence ID" value="GFH33702.1"/>
    <property type="molecule type" value="Genomic_DNA"/>
</dbReference>
<keyword evidence="9" id="KW-1185">Reference proteome</keyword>
<evidence type="ECO:0000256" key="3">
    <source>
        <dbReference type="ARBA" id="ARBA00022592"/>
    </source>
</evidence>
<dbReference type="PANTHER" id="PTHR11101:SF94">
    <property type="entry name" value="PHOSPHATE TRANSPORTER"/>
    <property type="match status" value="1"/>
</dbReference>
<dbReference type="GO" id="GO:0035435">
    <property type="term" value="P:phosphate ion transmembrane transport"/>
    <property type="evidence" value="ECO:0007669"/>
    <property type="project" value="TreeGrafter"/>
</dbReference>
<evidence type="ECO:0000313" key="9">
    <source>
        <dbReference type="Proteomes" id="UP000485058"/>
    </source>
</evidence>
<protein>
    <submittedName>
        <fullName evidence="8">Phosphate transporter</fullName>
    </submittedName>
</protein>
<dbReference type="PANTHER" id="PTHR11101">
    <property type="entry name" value="PHOSPHATE TRANSPORTER"/>
    <property type="match status" value="1"/>
</dbReference>
<proteinExistence type="predicted"/>
<dbReference type="InterPro" id="IPR001204">
    <property type="entry name" value="Phos_transporter"/>
</dbReference>
<feature type="transmembrane region" description="Helical" evidence="7">
    <location>
        <begin position="41"/>
        <end position="60"/>
    </location>
</feature>
<keyword evidence="4 7" id="KW-0812">Transmembrane</keyword>
<evidence type="ECO:0000256" key="5">
    <source>
        <dbReference type="ARBA" id="ARBA00022989"/>
    </source>
</evidence>
<sequence>MIASQYGLPTSSSQCITGGIIGVGMLEGKLGVNWLFFARQFSSWIATLFIAGLGTAALFAQGVYTPSRVSGLHQVYYEDQVSATAVSIFDNYRASLLTYARAANASLLPQLTTSQLSSMNSTLVKLSAETKAAGGTSRQTVDPSELFGYLNTALSLVQSNSILTVGQVALVPGAALCNNN</sequence>
<dbReference type="GO" id="GO:0005315">
    <property type="term" value="F:phosphate transmembrane transporter activity"/>
    <property type="evidence" value="ECO:0007669"/>
    <property type="project" value="InterPro"/>
</dbReference>
<keyword evidence="5 7" id="KW-1133">Transmembrane helix</keyword>
<name>A0A6A0ALM5_HAELA</name>
<keyword evidence="2" id="KW-0813">Transport</keyword>
<evidence type="ECO:0000313" key="8">
    <source>
        <dbReference type="EMBL" id="GFH33702.1"/>
    </source>
</evidence>
<keyword evidence="3" id="KW-0592">Phosphate transport</keyword>
<reference evidence="8 9" key="1">
    <citation type="submission" date="2020-02" db="EMBL/GenBank/DDBJ databases">
        <title>Draft genome sequence of Haematococcus lacustris strain NIES-144.</title>
        <authorList>
            <person name="Morimoto D."/>
            <person name="Nakagawa S."/>
            <person name="Yoshida T."/>
            <person name="Sawayama S."/>
        </authorList>
    </citation>
    <scope>NUCLEOTIDE SEQUENCE [LARGE SCALE GENOMIC DNA]</scope>
    <source>
        <strain evidence="8 9">NIES-144</strain>
    </source>
</reference>
<feature type="non-terminal residue" evidence="8">
    <location>
        <position position="1"/>
    </location>
</feature>
<accession>A0A6A0ALM5</accession>
<evidence type="ECO:0000256" key="1">
    <source>
        <dbReference type="ARBA" id="ARBA00004141"/>
    </source>
</evidence>
<dbReference type="AlphaFoldDB" id="A0A6A0ALM5"/>
<organism evidence="8 9">
    <name type="scientific">Haematococcus lacustris</name>
    <name type="common">Green alga</name>
    <name type="synonym">Haematococcus pluvialis</name>
    <dbReference type="NCBI Taxonomy" id="44745"/>
    <lineage>
        <taxon>Eukaryota</taxon>
        <taxon>Viridiplantae</taxon>
        <taxon>Chlorophyta</taxon>
        <taxon>core chlorophytes</taxon>
        <taxon>Chlorophyceae</taxon>
        <taxon>CS clade</taxon>
        <taxon>Chlamydomonadales</taxon>
        <taxon>Haematococcaceae</taxon>
        <taxon>Haematococcus</taxon>
    </lineage>
</organism>
<comment type="caution">
    <text evidence="8">The sequence shown here is derived from an EMBL/GenBank/DDBJ whole genome shotgun (WGS) entry which is preliminary data.</text>
</comment>
<keyword evidence="6 7" id="KW-0472">Membrane</keyword>
<dbReference type="Proteomes" id="UP000485058">
    <property type="component" value="Unassembled WGS sequence"/>
</dbReference>
<comment type="subcellular location">
    <subcellularLocation>
        <location evidence="1">Membrane</location>
        <topology evidence="1">Multi-pass membrane protein</topology>
    </subcellularLocation>
</comment>
<evidence type="ECO:0000256" key="2">
    <source>
        <dbReference type="ARBA" id="ARBA00022448"/>
    </source>
</evidence>